<dbReference type="Proteomes" id="UP000321083">
    <property type="component" value="Unassembled WGS sequence"/>
</dbReference>
<dbReference type="SUPFAM" id="SSF53474">
    <property type="entry name" value="alpha/beta-Hydrolases"/>
    <property type="match status" value="1"/>
</dbReference>
<dbReference type="InterPro" id="IPR000383">
    <property type="entry name" value="Xaa-Pro-like_dom"/>
</dbReference>
<dbReference type="AlphaFoldDB" id="A0A5C6M4J2"/>
<reference evidence="5 6" key="1">
    <citation type="submission" date="2019-08" db="EMBL/GenBank/DDBJ databases">
        <title>100 year-old enigma solved: identification of Planctomyces bekefii, the type genus and species of the phylum Planctomycetes.</title>
        <authorList>
            <person name="Svetlana D.N."/>
            <person name="Overmann J."/>
        </authorList>
    </citation>
    <scope>NUCLEOTIDE SEQUENCE [LARGE SCALE GENOMIC DNA]</scope>
    <source>
        <strain evidence="5">Phe10_nw2017</strain>
    </source>
</reference>
<proteinExistence type="predicted"/>
<gene>
    <name evidence="5" type="primary">gaa</name>
    <name evidence="5" type="ORF">E3A20_16650</name>
</gene>
<evidence type="ECO:0000256" key="1">
    <source>
        <dbReference type="ARBA" id="ARBA00022801"/>
    </source>
</evidence>
<sequence>MLRVLCVVWCLVTFSGSLSPCVAAPQAPAKAATVPVEQYIRQNYIKQEHMIPMRDGVRLYTAVYLPKATDQKWPILMKRTPYSCAPYGPDKMPGSLGPSEHFVWAGYIFVNQDVRGRFLSEGQFEQVRPHLPEKKGPRDIDESTDAWDTIEWLTKNLEGHNGKVGMSGISYPGFYASAGMIDAHPALAAVSPQAPVGDWYFDDFLHHGAFFLAHAFRWLNNNAQERSGPTTERPTAKTIPSVDGYQMFLDAGTISGINERFLKDSVPFWNDMMAHPNRDEFWQRRAILPHLKNTAPAVMVVTGWFDAEDLYGSFKTYQSVERLNPHVNNVLVVGPWVHGGWASTEGDRLGAVTFGSKTGPHYRLEIEFPFFEKYLRGTDMPAPAEATVFETGSNQWRTFSHWPPAEAKPVRLRLQAGGRMQMESVDGQPLSGGTADRLEGASETGFDQYTSDPAKPVPYSQEITNRMTNEYMTDDQRFAARRPDVLVYQTDVLAEDVVIAGPLVAQFFASTSGTDADFVVKLIDVFPDGTDVAKLPNYQMMVRSEVLRGRFRNSYEKPEAFVPDEPAEIRLELLDVLHRFQRGHRIMIQIQSTWFPLVDRNPQKFVPNIYFAKPEEFQPAVHRVYRSERYPATISFGVVPNTSGM</sequence>
<feature type="chain" id="PRO_5022938468" evidence="3">
    <location>
        <begin position="24"/>
        <end position="645"/>
    </location>
</feature>
<dbReference type="Gene3D" id="2.60.120.260">
    <property type="entry name" value="Galactose-binding domain-like"/>
    <property type="match status" value="1"/>
</dbReference>
<dbReference type="NCBIfam" id="TIGR00976">
    <property type="entry name" value="CocE_NonD"/>
    <property type="match status" value="1"/>
</dbReference>
<accession>A0A5C6M4J2</accession>
<comment type="caution">
    <text evidence="5">The sequence shown here is derived from an EMBL/GenBank/DDBJ whole genome shotgun (WGS) entry which is preliminary data.</text>
</comment>
<evidence type="ECO:0000259" key="4">
    <source>
        <dbReference type="SMART" id="SM00939"/>
    </source>
</evidence>
<feature type="signal peptide" evidence="3">
    <location>
        <begin position="1"/>
        <end position="23"/>
    </location>
</feature>
<dbReference type="GO" id="GO:0008239">
    <property type="term" value="F:dipeptidyl-peptidase activity"/>
    <property type="evidence" value="ECO:0007669"/>
    <property type="project" value="InterPro"/>
</dbReference>
<organism evidence="5 6">
    <name type="scientific">Planctomyces bekefii</name>
    <dbReference type="NCBI Taxonomy" id="1653850"/>
    <lineage>
        <taxon>Bacteria</taxon>
        <taxon>Pseudomonadati</taxon>
        <taxon>Planctomycetota</taxon>
        <taxon>Planctomycetia</taxon>
        <taxon>Planctomycetales</taxon>
        <taxon>Planctomycetaceae</taxon>
        <taxon>Planctomyces</taxon>
    </lineage>
</organism>
<evidence type="ECO:0000256" key="2">
    <source>
        <dbReference type="SAM" id="MobiDB-lite"/>
    </source>
</evidence>
<keyword evidence="3" id="KW-0732">Signal</keyword>
<dbReference type="SMART" id="SM00939">
    <property type="entry name" value="PepX_C"/>
    <property type="match status" value="1"/>
</dbReference>
<name>A0A5C6M4J2_9PLAN</name>
<dbReference type="InterPro" id="IPR005674">
    <property type="entry name" value="CocE/Ser_esterase"/>
</dbReference>
<dbReference type="Gene3D" id="1.10.3020.10">
    <property type="entry name" value="alpha-amino acid ester hydrolase ( Helical cap domain)"/>
    <property type="match status" value="1"/>
</dbReference>
<dbReference type="Pfam" id="PF08530">
    <property type="entry name" value="PepX_C"/>
    <property type="match status" value="1"/>
</dbReference>
<feature type="region of interest" description="Disordered" evidence="2">
    <location>
        <begin position="423"/>
        <end position="458"/>
    </location>
</feature>
<evidence type="ECO:0000313" key="5">
    <source>
        <dbReference type="EMBL" id="TWW09207.1"/>
    </source>
</evidence>
<dbReference type="InterPro" id="IPR013736">
    <property type="entry name" value="Xaa-Pro_dipept_C"/>
</dbReference>
<feature type="domain" description="Xaa-Pro dipeptidyl-peptidase C-terminal" evidence="4">
    <location>
        <begin position="368"/>
        <end position="635"/>
    </location>
</feature>
<dbReference type="InterPro" id="IPR029058">
    <property type="entry name" value="AB_hydrolase_fold"/>
</dbReference>
<evidence type="ECO:0000313" key="6">
    <source>
        <dbReference type="Proteomes" id="UP000321083"/>
    </source>
</evidence>
<keyword evidence="6" id="KW-1185">Reference proteome</keyword>
<evidence type="ECO:0000256" key="3">
    <source>
        <dbReference type="SAM" id="SignalP"/>
    </source>
</evidence>
<dbReference type="EMBL" id="SRHE01000348">
    <property type="protein sequence ID" value="TWW09207.1"/>
    <property type="molecule type" value="Genomic_DNA"/>
</dbReference>
<reference evidence="5 6" key="2">
    <citation type="submission" date="2019-08" db="EMBL/GenBank/DDBJ databases">
        <authorList>
            <person name="Henke P."/>
        </authorList>
    </citation>
    <scope>NUCLEOTIDE SEQUENCE [LARGE SCALE GENOMIC DNA]</scope>
    <source>
        <strain evidence="5">Phe10_nw2017</strain>
    </source>
</reference>
<dbReference type="SUPFAM" id="SSF49785">
    <property type="entry name" value="Galactose-binding domain-like"/>
    <property type="match status" value="1"/>
</dbReference>
<protein>
    <submittedName>
        <fullName evidence="5">Peptidase S15</fullName>
    </submittedName>
</protein>
<keyword evidence="1" id="KW-0378">Hydrolase</keyword>
<dbReference type="Gene3D" id="3.40.50.1820">
    <property type="entry name" value="alpha/beta hydrolase"/>
    <property type="match status" value="1"/>
</dbReference>
<dbReference type="Pfam" id="PF02129">
    <property type="entry name" value="Peptidase_S15"/>
    <property type="match status" value="1"/>
</dbReference>
<dbReference type="InterPro" id="IPR008979">
    <property type="entry name" value="Galactose-bd-like_sf"/>
</dbReference>